<dbReference type="InterPro" id="IPR006555">
    <property type="entry name" value="ATP-dep_Helicase_C"/>
</dbReference>
<dbReference type="GO" id="GO:0005524">
    <property type="term" value="F:ATP binding"/>
    <property type="evidence" value="ECO:0007669"/>
    <property type="project" value="InterPro"/>
</dbReference>
<accession>A0A2G4EZV1</accession>
<evidence type="ECO:0000259" key="1">
    <source>
        <dbReference type="Pfam" id="PF13307"/>
    </source>
</evidence>
<comment type="caution">
    <text evidence="2">The sequence shown here is derived from an EMBL/GenBank/DDBJ whole genome shotgun (WGS) entry which is preliminary data.</text>
</comment>
<reference evidence="2" key="1">
    <citation type="submission" date="2017-10" db="EMBL/GenBank/DDBJ databases">
        <title>Draft genome sequence of the planktic cyanobacteria Tychonema bourrellyi isolated from alpine lentic freshwater.</title>
        <authorList>
            <person name="Tett A."/>
            <person name="Armanini F."/>
            <person name="Asnicar F."/>
            <person name="Boscaini A."/>
            <person name="Pasolli E."/>
            <person name="Zolfo M."/>
            <person name="Donati C."/>
            <person name="Salmaso N."/>
            <person name="Segata N."/>
        </authorList>
    </citation>
    <scope>NUCLEOTIDE SEQUENCE</scope>
    <source>
        <strain evidence="2">FEM_GT703</strain>
    </source>
</reference>
<dbReference type="GO" id="GO:0006139">
    <property type="term" value="P:nucleobase-containing compound metabolic process"/>
    <property type="evidence" value="ECO:0007669"/>
    <property type="project" value="InterPro"/>
</dbReference>
<keyword evidence="3" id="KW-1185">Reference proteome</keyword>
<organism evidence="2 3">
    <name type="scientific">Tychonema bourrellyi FEM_GT703</name>
    <dbReference type="NCBI Taxonomy" id="2040638"/>
    <lineage>
        <taxon>Bacteria</taxon>
        <taxon>Bacillati</taxon>
        <taxon>Cyanobacteriota</taxon>
        <taxon>Cyanophyceae</taxon>
        <taxon>Oscillatoriophycideae</taxon>
        <taxon>Oscillatoriales</taxon>
        <taxon>Microcoleaceae</taxon>
        <taxon>Tychonema</taxon>
    </lineage>
</organism>
<gene>
    <name evidence="2" type="ORF">CP500_012925</name>
</gene>
<keyword evidence="2" id="KW-0547">Nucleotide-binding</keyword>
<dbReference type="OrthoDB" id="474751at2"/>
<dbReference type="GO" id="GO:0016818">
    <property type="term" value="F:hydrolase activity, acting on acid anhydrides, in phosphorus-containing anhydrides"/>
    <property type="evidence" value="ECO:0007669"/>
    <property type="project" value="InterPro"/>
</dbReference>
<keyword evidence="2" id="KW-0067">ATP-binding</keyword>
<keyword evidence="2" id="KW-0378">Hydrolase</keyword>
<dbReference type="GO" id="GO:0003676">
    <property type="term" value="F:nucleic acid binding"/>
    <property type="evidence" value="ECO:0007669"/>
    <property type="project" value="InterPro"/>
</dbReference>
<dbReference type="Proteomes" id="UP000226442">
    <property type="component" value="Unassembled WGS sequence"/>
</dbReference>
<evidence type="ECO:0000313" key="2">
    <source>
        <dbReference type="EMBL" id="PHX55032.1"/>
    </source>
</evidence>
<proteinExistence type="predicted"/>
<evidence type="ECO:0000313" key="3">
    <source>
        <dbReference type="Proteomes" id="UP000226442"/>
    </source>
</evidence>
<protein>
    <submittedName>
        <fullName evidence="2">Helicase</fullName>
    </submittedName>
</protein>
<keyword evidence="2" id="KW-0347">Helicase</keyword>
<dbReference type="AlphaFoldDB" id="A0A2G4EZV1"/>
<dbReference type="EMBL" id="NXIB02000068">
    <property type="protein sequence ID" value="PHX55032.1"/>
    <property type="molecule type" value="Genomic_DNA"/>
</dbReference>
<dbReference type="Pfam" id="PF13307">
    <property type="entry name" value="Helicase_C_2"/>
    <property type="match status" value="1"/>
</dbReference>
<name>A0A2G4EZV1_9CYAN</name>
<dbReference type="GO" id="GO:0004386">
    <property type="term" value="F:helicase activity"/>
    <property type="evidence" value="ECO:0007669"/>
    <property type="project" value="UniProtKB-KW"/>
</dbReference>
<sequence length="502" mass="57026">MIEVEVHNSLLRFLRSHSEPHWPHHLTMARLVARALRLGRSALIQTGLPAGVYRQRYRVSYLMPILMWPEPVILVAPTRTIEHLKAVEIPRLQEWLQTDRPIATYDQNTDFRGLMLADPQSWLASRLATDSQPHSQIPTIIDGVDDLEVWTRQQLTLCLHPGDWNDLMLAVPQEADAILQGRVLLTRACFQHPAKPDECYLLETAEQNILVGLFERIASSALIPPAWSNFWHRWESNGKLRWAQINREAGSFSLYCAPVQVAEVLSKIWDNQPVVLIGGAVDLEPKAPIFREMLGLPELTTVKFSPDRQSELIQLYIPDGLPLPNTPEFQGVLIQEIRTLLCMSASVPGLTVLIVGDVPLKARIAARLASEFGSRVRVETTDVGENGILVTGWEFWREYQGELRAPHLLAIATLPLPSMENPLVTARVAYYKERRKDWFRLYLLPAALNELQRAIAPVRERQGVVAIFDNRVIYRSYGQQILAAMSPFARIDYLDTTWLTQA</sequence>
<feature type="domain" description="ATP-dependent helicase C-terminal" evidence="1">
    <location>
        <begin position="408"/>
        <end position="487"/>
    </location>
</feature>
<dbReference type="RefSeq" id="WP_096828393.1">
    <property type="nucleotide sequence ID" value="NZ_NXIB02000068.1"/>
</dbReference>